<protein>
    <recommendedName>
        <fullName evidence="6">TVP38/TMEM64 family membrane protein</fullName>
    </recommendedName>
</protein>
<comment type="caution">
    <text evidence="6">Lacks conserved residue(s) required for the propagation of feature annotation.</text>
</comment>
<evidence type="ECO:0000313" key="9">
    <source>
        <dbReference type="Proteomes" id="UP001597273"/>
    </source>
</evidence>
<keyword evidence="9" id="KW-1185">Reference proteome</keyword>
<name>A0ABW4QG41_9BACL</name>
<proteinExistence type="inferred from homology"/>
<comment type="subcellular location">
    <subcellularLocation>
        <location evidence="1 6">Cell membrane</location>
        <topology evidence="1 6">Multi-pass membrane protein</topology>
    </subcellularLocation>
</comment>
<keyword evidence="3 6" id="KW-0812">Transmembrane</keyword>
<accession>A0ABW4QG41</accession>
<dbReference type="Pfam" id="PF09335">
    <property type="entry name" value="VTT_dom"/>
    <property type="match status" value="1"/>
</dbReference>
<dbReference type="InterPro" id="IPR015414">
    <property type="entry name" value="TMEM64"/>
</dbReference>
<dbReference type="EMBL" id="JBHUFW010000004">
    <property type="protein sequence ID" value="MFD1862565.1"/>
    <property type="molecule type" value="Genomic_DNA"/>
</dbReference>
<dbReference type="InterPro" id="IPR032816">
    <property type="entry name" value="VTT_dom"/>
</dbReference>
<feature type="transmembrane region" description="Helical" evidence="6">
    <location>
        <begin position="12"/>
        <end position="35"/>
    </location>
</feature>
<evidence type="ECO:0000256" key="3">
    <source>
        <dbReference type="ARBA" id="ARBA00022692"/>
    </source>
</evidence>
<evidence type="ECO:0000256" key="6">
    <source>
        <dbReference type="RuleBase" id="RU366058"/>
    </source>
</evidence>
<feature type="transmembrane region" description="Helical" evidence="6">
    <location>
        <begin position="153"/>
        <end position="170"/>
    </location>
</feature>
<evidence type="ECO:0000256" key="5">
    <source>
        <dbReference type="ARBA" id="ARBA00023136"/>
    </source>
</evidence>
<comment type="caution">
    <text evidence="8">The sequence shown here is derived from an EMBL/GenBank/DDBJ whole genome shotgun (WGS) entry which is preliminary data.</text>
</comment>
<dbReference type="Proteomes" id="UP001597273">
    <property type="component" value="Unassembled WGS sequence"/>
</dbReference>
<evidence type="ECO:0000259" key="7">
    <source>
        <dbReference type="Pfam" id="PF09335"/>
    </source>
</evidence>
<evidence type="ECO:0000256" key="4">
    <source>
        <dbReference type="ARBA" id="ARBA00022989"/>
    </source>
</evidence>
<evidence type="ECO:0000256" key="1">
    <source>
        <dbReference type="ARBA" id="ARBA00004651"/>
    </source>
</evidence>
<keyword evidence="5 6" id="KW-0472">Membrane</keyword>
<organism evidence="8 9">
    <name type="scientific">Planococcus chinensis</name>
    <dbReference type="NCBI Taxonomy" id="272917"/>
    <lineage>
        <taxon>Bacteria</taxon>
        <taxon>Bacillati</taxon>
        <taxon>Bacillota</taxon>
        <taxon>Bacilli</taxon>
        <taxon>Bacillales</taxon>
        <taxon>Caryophanaceae</taxon>
        <taxon>Planococcus</taxon>
    </lineage>
</organism>
<sequence length="181" mass="19924">MTEIFITLLEFLLLLAANILIGALGFIPSFIMTAVNIKSFGLQGGAALTLLGEIFGALAGFHLYRYGFSKAAPSWQRHRFWNFWHGQPDSRVFKAVILMRLLPFVPSGLVTAGAALTNIRAWPFMAASTIGKVPAVFLELAAVYGFVQVAPPVLQYAAFGAVLVFIAWTWNKRRLETSETE</sequence>
<evidence type="ECO:0000256" key="2">
    <source>
        <dbReference type="ARBA" id="ARBA00022475"/>
    </source>
</evidence>
<reference evidence="9" key="1">
    <citation type="journal article" date="2019" name="Int. J. Syst. Evol. Microbiol.">
        <title>The Global Catalogue of Microorganisms (GCM) 10K type strain sequencing project: providing services to taxonomists for standard genome sequencing and annotation.</title>
        <authorList>
            <consortium name="The Broad Institute Genomics Platform"/>
            <consortium name="The Broad Institute Genome Sequencing Center for Infectious Disease"/>
            <person name="Wu L."/>
            <person name="Ma J."/>
        </authorList>
    </citation>
    <scope>NUCLEOTIDE SEQUENCE [LARGE SCALE GENOMIC DNA]</scope>
    <source>
        <strain evidence="9">CGMCC 1.15475</strain>
    </source>
</reference>
<evidence type="ECO:0000313" key="8">
    <source>
        <dbReference type="EMBL" id="MFD1862565.1"/>
    </source>
</evidence>
<feature type="transmembrane region" description="Helical" evidence="6">
    <location>
        <begin position="97"/>
        <end position="117"/>
    </location>
</feature>
<dbReference type="PANTHER" id="PTHR12677:SF55">
    <property type="entry name" value="UNDECAPRENYL PHOSPHATE TRANSPORTER SAOUHSC_00901-RELATED"/>
    <property type="match status" value="1"/>
</dbReference>
<feature type="domain" description="VTT" evidence="7">
    <location>
        <begin position="27"/>
        <end position="143"/>
    </location>
</feature>
<keyword evidence="4 6" id="KW-1133">Transmembrane helix</keyword>
<gene>
    <name evidence="8" type="ORF">ACFSDB_06460</name>
</gene>
<keyword evidence="2 6" id="KW-1003">Cell membrane</keyword>
<feature type="transmembrane region" description="Helical" evidence="6">
    <location>
        <begin position="47"/>
        <end position="64"/>
    </location>
</feature>
<comment type="similarity">
    <text evidence="6">Belongs to the TVP38/TMEM64 family.</text>
</comment>
<dbReference type="PANTHER" id="PTHR12677">
    <property type="entry name" value="GOLGI APPARATUS MEMBRANE PROTEIN TVP38-RELATED"/>
    <property type="match status" value="1"/>
</dbReference>
<dbReference type="RefSeq" id="WP_377339458.1">
    <property type="nucleotide sequence ID" value="NZ_JBHUFW010000004.1"/>
</dbReference>